<proteinExistence type="inferred from homology"/>
<evidence type="ECO:0000259" key="15">
    <source>
        <dbReference type="Pfam" id="PF00905"/>
    </source>
</evidence>
<dbReference type="GO" id="GO:0008360">
    <property type="term" value="P:regulation of cell shape"/>
    <property type="evidence" value="ECO:0007669"/>
    <property type="project" value="UniProtKB-KW"/>
</dbReference>
<keyword evidence="11" id="KW-0511">Multifunctional enzyme</keyword>
<evidence type="ECO:0000259" key="16">
    <source>
        <dbReference type="Pfam" id="PF00912"/>
    </source>
</evidence>
<evidence type="ECO:0000256" key="1">
    <source>
        <dbReference type="ARBA" id="ARBA00004752"/>
    </source>
</evidence>
<comment type="catalytic activity">
    <reaction evidence="14">
        <text>[GlcNAc-(1-&gt;4)-Mur2Ac(oyl-L-Ala-gamma-D-Glu-L-Lys-D-Ala-D-Ala)](n)-di-trans,octa-cis-undecaprenyl diphosphate + beta-D-GlcNAc-(1-&gt;4)-Mur2Ac(oyl-L-Ala-gamma-D-Glu-L-Lys-D-Ala-D-Ala)-di-trans,octa-cis-undecaprenyl diphosphate = [GlcNAc-(1-&gt;4)-Mur2Ac(oyl-L-Ala-gamma-D-Glu-L-Lys-D-Ala-D-Ala)](n+1)-di-trans,octa-cis-undecaprenyl diphosphate + di-trans,octa-cis-undecaprenyl diphosphate + H(+)</text>
        <dbReference type="Rhea" id="RHEA:23708"/>
        <dbReference type="Rhea" id="RHEA-COMP:9602"/>
        <dbReference type="Rhea" id="RHEA-COMP:9603"/>
        <dbReference type="ChEBI" id="CHEBI:15378"/>
        <dbReference type="ChEBI" id="CHEBI:58405"/>
        <dbReference type="ChEBI" id="CHEBI:60033"/>
        <dbReference type="ChEBI" id="CHEBI:78435"/>
        <dbReference type="EC" id="2.4.99.28"/>
    </reaction>
</comment>
<accession>A0A5B0DXL3</accession>
<comment type="similarity">
    <text evidence="3">In the N-terminal section; belongs to the glycosyltransferase 51 family.</text>
</comment>
<dbReference type="InterPro" id="IPR012338">
    <property type="entry name" value="Beta-lactam/transpept-like"/>
</dbReference>
<evidence type="ECO:0000313" key="17">
    <source>
        <dbReference type="EMBL" id="KAA0971088.1"/>
    </source>
</evidence>
<organism evidence="17 18">
    <name type="scientific">Aureimonas fodinaquatilis</name>
    <dbReference type="NCBI Taxonomy" id="2565783"/>
    <lineage>
        <taxon>Bacteria</taxon>
        <taxon>Pseudomonadati</taxon>
        <taxon>Pseudomonadota</taxon>
        <taxon>Alphaproteobacteria</taxon>
        <taxon>Hyphomicrobiales</taxon>
        <taxon>Aurantimonadaceae</taxon>
        <taxon>Aureimonas</taxon>
    </lineage>
</organism>
<dbReference type="Pfam" id="PF00912">
    <property type="entry name" value="Transgly"/>
    <property type="match status" value="1"/>
</dbReference>
<evidence type="ECO:0000313" key="18">
    <source>
        <dbReference type="Proteomes" id="UP000324738"/>
    </source>
</evidence>
<comment type="caution">
    <text evidence="17">The sequence shown here is derived from an EMBL/GenBank/DDBJ whole genome shotgun (WGS) entry which is preliminary data.</text>
</comment>
<dbReference type="Pfam" id="PF00905">
    <property type="entry name" value="Transpeptidase"/>
    <property type="match status" value="1"/>
</dbReference>
<evidence type="ECO:0000256" key="13">
    <source>
        <dbReference type="ARBA" id="ARBA00034000"/>
    </source>
</evidence>
<evidence type="ECO:0000256" key="6">
    <source>
        <dbReference type="ARBA" id="ARBA00022676"/>
    </source>
</evidence>
<comment type="catalytic activity">
    <reaction evidence="13">
        <text>Preferential cleavage: (Ac)2-L-Lys-D-Ala-|-D-Ala. Also transpeptidation of peptidyl-alanyl moieties that are N-acyl substituents of D-alanine.</text>
        <dbReference type="EC" id="3.4.16.4"/>
    </reaction>
</comment>
<dbReference type="GO" id="GO:0009002">
    <property type="term" value="F:serine-type D-Ala-D-Ala carboxypeptidase activity"/>
    <property type="evidence" value="ECO:0007669"/>
    <property type="project" value="UniProtKB-EC"/>
</dbReference>
<dbReference type="InterPro" id="IPR001264">
    <property type="entry name" value="Glyco_trans_51"/>
</dbReference>
<dbReference type="Gene3D" id="3.40.710.10">
    <property type="entry name" value="DD-peptidase/beta-lactamase superfamily"/>
    <property type="match status" value="1"/>
</dbReference>
<name>A0A5B0DXL3_9HYPH</name>
<keyword evidence="8" id="KW-0378">Hydrolase</keyword>
<dbReference type="GO" id="GO:0008658">
    <property type="term" value="F:penicillin binding"/>
    <property type="evidence" value="ECO:0007669"/>
    <property type="project" value="InterPro"/>
</dbReference>
<dbReference type="NCBIfam" id="TIGR02074">
    <property type="entry name" value="PBP_1a_fam"/>
    <property type="match status" value="1"/>
</dbReference>
<feature type="domain" description="Glycosyl transferase family 51" evidence="16">
    <location>
        <begin position="108"/>
        <end position="281"/>
    </location>
</feature>
<evidence type="ECO:0000256" key="10">
    <source>
        <dbReference type="ARBA" id="ARBA00022984"/>
    </source>
</evidence>
<keyword evidence="18" id="KW-1185">Reference proteome</keyword>
<dbReference type="Gene3D" id="1.10.3810.10">
    <property type="entry name" value="Biosynthetic peptidoglycan transglycosylase-like"/>
    <property type="match status" value="1"/>
</dbReference>
<dbReference type="SUPFAM" id="SSF53955">
    <property type="entry name" value="Lysozyme-like"/>
    <property type="match status" value="1"/>
</dbReference>
<protein>
    <submittedName>
        <fullName evidence="17">Penicillin-binding protein 1A</fullName>
    </submittedName>
</protein>
<dbReference type="InterPro" id="IPR001460">
    <property type="entry name" value="PCN-bd_Tpept"/>
</dbReference>
<comment type="similarity">
    <text evidence="2">In the C-terminal section; belongs to the transpeptidase family.</text>
</comment>
<keyword evidence="12" id="KW-0961">Cell wall biogenesis/degradation</keyword>
<evidence type="ECO:0000256" key="8">
    <source>
        <dbReference type="ARBA" id="ARBA00022801"/>
    </source>
</evidence>
<keyword evidence="9" id="KW-0133">Cell shape</keyword>
<dbReference type="Proteomes" id="UP000324738">
    <property type="component" value="Unassembled WGS sequence"/>
</dbReference>
<sequence>MPEQFPPRKPKSHRLTPLIEVDAWLDTSLWRFFHGFSAMWERLTIFFRRFRVRGFNRAMVELGCETMTLGLAGLFVLLALAQPAMQLTAGGLPQKGAYSVLFLDRHGNEIGRRGEVRAEPVPIEEIPDHFLKAVLATEDRRFFEHWGIDLVGLARAMSENARAGSVVQGGSTLTQQLAKNLFLTNERSFDRKIKEAFISLWLEANLTKHEILAMYLDRAYMGGGTFGAPAAAEFYFGKDVRDVTLAEAAMLAGLFKAPAAYAPHINLPAARARANVVLKAMVDSGLMTEGQVVAARLRPATAVDRSTITSPDYFLDFAFDEVRRITADMNIRNFTARTTIDMGLQKVADDAVDYHLKQFGKTYDVEEGAMVVLDHEGGVRALVGGRDYGVSQFNRATRALRQPGSSFKPYIYAAAMEDGMKPEDMVVDSPVRIGNWSPGNYGNSFAGRMTVETALARSINTVAVKLSQKVGSGNVAKLAQEMGVATPLRGDKTIALGTNEVTVMDQATAYAVFPAGGMDSHRHAILEIRNRRGNTIWNAATDLPERRRVLSEQAAGSMNKMLVQIPERGTARRAALTMTRAAGKTGTTQAYRDAWFVGYTGNFTAAVWFGNDGYQPTKRLTGGVLPAMTWQRFMEAAHQGIDLLPIPGIENPLPDPGSVPVASNTDGEQPVVVRRPGINAEAQKVLVDLSKRLTNAAPIDTNRVATVRQPGTRPVETH</sequence>
<evidence type="ECO:0000256" key="9">
    <source>
        <dbReference type="ARBA" id="ARBA00022960"/>
    </source>
</evidence>
<gene>
    <name evidence="17" type="ORF">FPY71_11630</name>
</gene>
<dbReference type="RefSeq" id="WP_149300400.1">
    <property type="nucleotide sequence ID" value="NZ_VTWH01000002.1"/>
</dbReference>
<dbReference type="SUPFAM" id="SSF56601">
    <property type="entry name" value="beta-lactamase/transpeptidase-like"/>
    <property type="match status" value="1"/>
</dbReference>
<dbReference type="FunFam" id="1.10.3810.10:FF:000001">
    <property type="entry name" value="Penicillin-binding protein 1A"/>
    <property type="match status" value="1"/>
</dbReference>
<dbReference type="InterPro" id="IPR023346">
    <property type="entry name" value="Lysozyme-like_dom_sf"/>
</dbReference>
<evidence type="ECO:0000256" key="2">
    <source>
        <dbReference type="ARBA" id="ARBA00007090"/>
    </source>
</evidence>
<evidence type="ECO:0000256" key="5">
    <source>
        <dbReference type="ARBA" id="ARBA00022670"/>
    </source>
</evidence>
<evidence type="ECO:0000256" key="7">
    <source>
        <dbReference type="ARBA" id="ARBA00022679"/>
    </source>
</evidence>
<feature type="domain" description="Penicillin-binding protein transpeptidase" evidence="15">
    <location>
        <begin position="368"/>
        <end position="605"/>
    </location>
</feature>
<dbReference type="GO" id="GO:0006508">
    <property type="term" value="P:proteolysis"/>
    <property type="evidence" value="ECO:0007669"/>
    <property type="project" value="UniProtKB-KW"/>
</dbReference>
<dbReference type="GO" id="GO:0030288">
    <property type="term" value="C:outer membrane-bounded periplasmic space"/>
    <property type="evidence" value="ECO:0007669"/>
    <property type="project" value="TreeGrafter"/>
</dbReference>
<evidence type="ECO:0000256" key="14">
    <source>
        <dbReference type="ARBA" id="ARBA00049902"/>
    </source>
</evidence>
<dbReference type="GO" id="GO:0009252">
    <property type="term" value="P:peptidoglycan biosynthetic process"/>
    <property type="evidence" value="ECO:0007669"/>
    <property type="project" value="UniProtKB-UniPathway"/>
</dbReference>
<keyword evidence="10" id="KW-0573">Peptidoglycan synthesis</keyword>
<keyword evidence="6" id="KW-0328">Glycosyltransferase</keyword>
<dbReference type="InterPro" id="IPR036950">
    <property type="entry name" value="PBP_transglycosylase"/>
</dbReference>
<keyword evidence="4" id="KW-0121">Carboxypeptidase</keyword>
<dbReference type="GO" id="GO:0071555">
    <property type="term" value="P:cell wall organization"/>
    <property type="evidence" value="ECO:0007669"/>
    <property type="project" value="UniProtKB-KW"/>
</dbReference>
<dbReference type="PANTHER" id="PTHR32282">
    <property type="entry name" value="BINDING PROTEIN TRANSPEPTIDASE, PUTATIVE-RELATED"/>
    <property type="match status" value="1"/>
</dbReference>
<keyword evidence="7" id="KW-0808">Transferase</keyword>
<dbReference type="InterPro" id="IPR050396">
    <property type="entry name" value="Glycosyltr_51/Transpeptidase"/>
</dbReference>
<dbReference type="UniPathway" id="UPA00219"/>
<dbReference type="PANTHER" id="PTHR32282:SF33">
    <property type="entry name" value="PEPTIDOGLYCAN GLYCOSYLTRANSFERASE"/>
    <property type="match status" value="1"/>
</dbReference>
<keyword evidence="5" id="KW-0645">Protease</keyword>
<evidence type="ECO:0000256" key="3">
    <source>
        <dbReference type="ARBA" id="ARBA00007739"/>
    </source>
</evidence>
<comment type="pathway">
    <text evidence="1">Cell wall biogenesis; peptidoglycan biosynthesis.</text>
</comment>
<evidence type="ECO:0000256" key="12">
    <source>
        <dbReference type="ARBA" id="ARBA00023316"/>
    </source>
</evidence>
<reference evidence="17 18" key="1">
    <citation type="submission" date="2019-08" db="EMBL/GenBank/DDBJ databases">
        <title>Aureimonas fodiniaquatilis sp. nov., isolated from a coal mine wastewater.</title>
        <authorList>
            <person name="Kim W."/>
        </authorList>
    </citation>
    <scope>NUCLEOTIDE SEQUENCE [LARGE SCALE GENOMIC DNA]</scope>
    <source>
        <strain evidence="17 18">CAU 1482</strain>
    </source>
</reference>
<dbReference type="OrthoDB" id="9766909at2"/>
<dbReference type="EMBL" id="VTWH01000002">
    <property type="protein sequence ID" value="KAA0971088.1"/>
    <property type="molecule type" value="Genomic_DNA"/>
</dbReference>
<evidence type="ECO:0000256" key="11">
    <source>
        <dbReference type="ARBA" id="ARBA00023268"/>
    </source>
</evidence>
<dbReference type="GO" id="GO:0008955">
    <property type="term" value="F:peptidoglycan glycosyltransferase activity"/>
    <property type="evidence" value="ECO:0007669"/>
    <property type="project" value="UniProtKB-EC"/>
</dbReference>
<evidence type="ECO:0000256" key="4">
    <source>
        <dbReference type="ARBA" id="ARBA00022645"/>
    </source>
</evidence>
<dbReference type="AlphaFoldDB" id="A0A5B0DXL3"/>